<feature type="transmembrane region" description="Helical" evidence="5">
    <location>
        <begin position="213"/>
        <end position="244"/>
    </location>
</feature>
<evidence type="ECO:0000313" key="6">
    <source>
        <dbReference type="EMBL" id="CRZ02806.1"/>
    </source>
</evidence>
<dbReference type="Pfam" id="PF05653">
    <property type="entry name" value="Mg_trans_NIPA"/>
    <property type="match status" value="1"/>
</dbReference>
<dbReference type="InterPro" id="IPR008521">
    <property type="entry name" value="Mg_trans_NIPA"/>
</dbReference>
<keyword evidence="4 5" id="KW-0472">Membrane</keyword>
<feature type="transmembrane region" description="Helical" evidence="5">
    <location>
        <begin position="135"/>
        <end position="159"/>
    </location>
</feature>
<dbReference type="AlphaFoldDB" id="A0A0H5QN68"/>
<feature type="transmembrane region" description="Helical" evidence="5">
    <location>
        <begin position="104"/>
        <end position="123"/>
    </location>
</feature>
<dbReference type="GO" id="GO:0016020">
    <property type="term" value="C:membrane"/>
    <property type="evidence" value="ECO:0007669"/>
    <property type="project" value="UniProtKB-SubCell"/>
</dbReference>
<dbReference type="EMBL" id="HACM01002364">
    <property type="protein sequence ID" value="CRZ02806.1"/>
    <property type="molecule type" value="Transcribed_RNA"/>
</dbReference>
<accession>A0A0H5QN68</accession>
<organism evidence="6">
    <name type="scientific">Spongospora subterranea</name>
    <dbReference type="NCBI Taxonomy" id="70186"/>
    <lineage>
        <taxon>Eukaryota</taxon>
        <taxon>Sar</taxon>
        <taxon>Rhizaria</taxon>
        <taxon>Endomyxa</taxon>
        <taxon>Phytomyxea</taxon>
        <taxon>Plasmodiophorida</taxon>
        <taxon>Plasmodiophoridae</taxon>
        <taxon>Spongospora</taxon>
    </lineage>
</organism>
<evidence type="ECO:0000256" key="3">
    <source>
        <dbReference type="ARBA" id="ARBA00022989"/>
    </source>
</evidence>
<protein>
    <submittedName>
        <fullName evidence="6">Uncharacterized protein</fullName>
    </submittedName>
</protein>
<feature type="non-terminal residue" evidence="6">
    <location>
        <position position="350"/>
    </location>
</feature>
<keyword evidence="3 5" id="KW-1133">Transmembrane helix</keyword>
<dbReference type="PANTHER" id="PTHR12570">
    <property type="match status" value="1"/>
</dbReference>
<name>A0A0H5QN68_9EUKA</name>
<feature type="transmembrane region" description="Helical" evidence="5">
    <location>
        <begin position="284"/>
        <end position="304"/>
    </location>
</feature>
<feature type="transmembrane region" description="Helical" evidence="5">
    <location>
        <begin position="316"/>
        <end position="335"/>
    </location>
</feature>
<keyword evidence="2 5" id="KW-0812">Transmembrane</keyword>
<evidence type="ECO:0000256" key="1">
    <source>
        <dbReference type="ARBA" id="ARBA00004141"/>
    </source>
</evidence>
<evidence type="ECO:0000256" key="5">
    <source>
        <dbReference type="SAM" id="Phobius"/>
    </source>
</evidence>
<feature type="non-terminal residue" evidence="6">
    <location>
        <position position="1"/>
    </location>
</feature>
<feature type="transmembrane region" description="Helical" evidence="5">
    <location>
        <begin position="37"/>
        <end position="57"/>
    </location>
</feature>
<evidence type="ECO:0000256" key="4">
    <source>
        <dbReference type="ARBA" id="ARBA00023136"/>
    </source>
</evidence>
<feature type="transmembrane region" description="Helical" evidence="5">
    <location>
        <begin position="78"/>
        <end position="98"/>
    </location>
</feature>
<dbReference type="PANTHER" id="PTHR12570:SF9">
    <property type="entry name" value="MAGNESIUM TRANSPORTER NIPA8-RELATED"/>
    <property type="match status" value="1"/>
</dbReference>
<dbReference type="GO" id="GO:0015095">
    <property type="term" value="F:magnesium ion transmembrane transporter activity"/>
    <property type="evidence" value="ECO:0007669"/>
    <property type="project" value="InterPro"/>
</dbReference>
<sequence>GSGQEMAAISPAVVISMERLAGSFVSSMVLRHSWMKGVAFALLGSLFSTVGYCLQNLSQKSNLRLPIHQQQPAHHQPLNILGILFVLTESLLEAVAFAFANESLLASVGLSSLAFNIVLSSAINMEKATYKDWVVAILIITGVVIAIISGEHTFALLTLHDIDKLLHTPSFHTFIIVSVLWTFALVYSTLSFDASSTSFAHVQYLSRSRRQELHRFSICALAGTLAGLTVVSAKGVVSLVAVTINSNNQFAYVGAWTFVIITILLGVSNLVVMNHALLLYENLYVVPVRAVFDVTMATLGGVFFYKESRSLSARRVIWFVCGLSISAVGLGIIVLSSRRVGSRSSSLSFR</sequence>
<reference evidence="6" key="1">
    <citation type="submission" date="2015-04" db="EMBL/GenBank/DDBJ databases">
        <title>The genome sequence of the plant pathogenic Rhizarian Plasmodiophora brassicae reveals insights in its biotrophic life cycle and the origin of chitin synthesis.</title>
        <authorList>
            <person name="Schwelm A."/>
            <person name="Fogelqvist J."/>
            <person name="Knaust A."/>
            <person name="Julke S."/>
            <person name="Lilja T."/>
            <person name="Dhandapani V."/>
            <person name="Bonilla-Rosso G."/>
            <person name="Karlsson M."/>
            <person name="Shevchenko A."/>
            <person name="Choi S.R."/>
            <person name="Kim H.G."/>
            <person name="Park J.Y."/>
            <person name="Lim Y.P."/>
            <person name="Ludwig-Muller J."/>
            <person name="Dixelius C."/>
        </authorList>
    </citation>
    <scope>NUCLEOTIDE SEQUENCE</scope>
    <source>
        <tissue evidence="6">Potato root galls</tissue>
    </source>
</reference>
<feature type="transmembrane region" description="Helical" evidence="5">
    <location>
        <begin position="250"/>
        <end position="272"/>
    </location>
</feature>
<feature type="transmembrane region" description="Helical" evidence="5">
    <location>
        <begin position="171"/>
        <end position="192"/>
    </location>
</feature>
<evidence type="ECO:0000256" key="2">
    <source>
        <dbReference type="ARBA" id="ARBA00022692"/>
    </source>
</evidence>
<proteinExistence type="predicted"/>
<comment type="subcellular location">
    <subcellularLocation>
        <location evidence="1">Membrane</location>
        <topology evidence="1">Multi-pass membrane protein</topology>
    </subcellularLocation>
</comment>